<dbReference type="EMBL" id="QLNQ01000029">
    <property type="protein sequence ID" value="RCK55725.1"/>
    <property type="molecule type" value="Genomic_DNA"/>
</dbReference>
<protein>
    <submittedName>
        <fullName evidence="1">Uncharacterized protein</fullName>
    </submittedName>
</protein>
<accession>A0A367XQ22</accession>
<reference evidence="1 2" key="1">
    <citation type="submission" date="2018-06" db="EMBL/GenBank/DDBJ databases">
        <title>Whole genome sequencing of Candida tropicalis (genome annotated by CSBL at Korea University).</title>
        <authorList>
            <person name="Ahn J."/>
        </authorList>
    </citation>
    <scope>NUCLEOTIDE SEQUENCE [LARGE SCALE GENOMIC DNA]</scope>
    <source>
        <strain evidence="1 2">ATCC 20962</strain>
    </source>
</reference>
<keyword evidence="2" id="KW-1185">Reference proteome</keyword>
<evidence type="ECO:0000313" key="1">
    <source>
        <dbReference type="EMBL" id="RCK55725.1"/>
    </source>
</evidence>
<dbReference type="AlphaFoldDB" id="A0A367XQ22"/>
<name>A0A367XQ22_9ASCO</name>
<organism evidence="1 2">
    <name type="scientific">Candida viswanathii</name>
    <dbReference type="NCBI Taxonomy" id="5486"/>
    <lineage>
        <taxon>Eukaryota</taxon>
        <taxon>Fungi</taxon>
        <taxon>Dikarya</taxon>
        <taxon>Ascomycota</taxon>
        <taxon>Saccharomycotina</taxon>
        <taxon>Pichiomycetes</taxon>
        <taxon>Debaryomycetaceae</taxon>
        <taxon>Candida/Lodderomyces clade</taxon>
        <taxon>Candida</taxon>
    </lineage>
</organism>
<evidence type="ECO:0000313" key="2">
    <source>
        <dbReference type="Proteomes" id="UP000253472"/>
    </source>
</evidence>
<sequence length="152" mass="16514">MSLPHKSRADVIAETHVVVSNAIVAESSAANSVSIQEFQSAPRLFLCEGRPGSLIVAISVSFDSTTTGDISNCVEEDFTSSLDTLYRINAIDAANVMGFPLPQHLLPLIQRCSKFDFQIYHNLHDKAGPITTTTTTVGIAVNIQSKECFRLM</sequence>
<dbReference type="Proteomes" id="UP000253472">
    <property type="component" value="Unassembled WGS sequence"/>
</dbReference>
<comment type="caution">
    <text evidence="1">The sequence shown here is derived from an EMBL/GenBank/DDBJ whole genome shotgun (WGS) entry which is preliminary data.</text>
</comment>
<proteinExistence type="predicted"/>
<gene>
    <name evidence="1" type="ORF">Cantr_05956</name>
</gene>